<evidence type="ECO:0000313" key="3">
    <source>
        <dbReference type="EMBL" id="KKB86060.1"/>
    </source>
</evidence>
<dbReference type="Proteomes" id="UP000033608">
    <property type="component" value="Unassembled WGS sequence"/>
</dbReference>
<organism evidence="3 5">
    <name type="scientific">Devosia limi DSM 17137</name>
    <dbReference type="NCBI Taxonomy" id="1121477"/>
    <lineage>
        <taxon>Bacteria</taxon>
        <taxon>Pseudomonadati</taxon>
        <taxon>Pseudomonadota</taxon>
        <taxon>Alphaproteobacteria</taxon>
        <taxon>Hyphomicrobiales</taxon>
        <taxon>Devosiaceae</taxon>
        <taxon>Devosia</taxon>
    </lineage>
</organism>
<accession>A0A0F5LUM9</accession>
<gene>
    <name evidence="4" type="ORF">SAMN02745223_03666</name>
    <name evidence="3" type="ORF">VW29_04010</name>
</gene>
<evidence type="ECO:0000256" key="1">
    <source>
        <dbReference type="ARBA" id="ARBA00007592"/>
    </source>
</evidence>
<dbReference type="Gene3D" id="3.20.20.70">
    <property type="entry name" value="Aldolase class I"/>
    <property type="match status" value="1"/>
</dbReference>
<dbReference type="AlphaFoldDB" id="A0A0F5LUM9"/>
<comment type="similarity">
    <text evidence="1">Belongs to the DapA family.</text>
</comment>
<dbReference type="GO" id="GO:0005829">
    <property type="term" value="C:cytosol"/>
    <property type="evidence" value="ECO:0007669"/>
    <property type="project" value="TreeGrafter"/>
</dbReference>
<dbReference type="EMBL" id="LAJF01000041">
    <property type="protein sequence ID" value="KKB86060.1"/>
    <property type="molecule type" value="Genomic_DNA"/>
</dbReference>
<dbReference type="STRING" id="1121477.SAMN02745223_03666"/>
<evidence type="ECO:0000256" key="2">
    <source>
        <dbReference type="ARBA" id="ARBA00023239"/>
    </source>
</evidence>
<dbReference type="PANTHER" id="PTHR12128">
    <property type="entry name" value="DIHYDRODIPICOLINATE SYNTHASE"/>
    <property type="match status" value="1"/>
</dbReference>
<dbReference type="PANTHER" id="PTHR12128:SF66">
    <property type="entry name" value="4-HYDROXY-2-OXOGLUTARATE ALDOLASE, MITOCHONDRIAL"/>
    <property type="match status" value="1"/>
</dbReference>
<proteinExistence type="inferred from homology"/>
<dbReference type="SUPFAM" id="SSF51569">
    <property type="entry name" value="Aldolase"/>
    <property type="match status" value="1"/>
</dbReference>
<dbReference type="CDD" id="cd00408">
    <property type="entry name" value="DHDPS-like"/>
    <property type="match status" value="1"/>
</dbReference>
<protein>
    <submittedName>
        <fullName evidence="4">4-hydroxy-tetrahydrodipicolinate synthase</fullName>
    </submittedName>
</protein>
<reference evidence="4 6" key="2">
    <citation type="submission" date="2016-11" db="EMBL/GenBank/DDBJ databases">
        <authorList>
            <person name="Jaros S."/>
            <person name="Januszkiewicz K."/>
            <person name="Wedrychowicz H."/>
        </authorList>
    </citation>
    <scope>NUCLEOTIDE SEQUENCE [LARGE SCALE GENOMIC DNA]</scope>
    <source>
        <strain evidence="4 6">DSM 17137</strain>
    </source>
</reference>
<dbReference type="Pfam" id="PF00701">
    <property type="entry name" value="DHDPS"/>
    <property type="match status" value="1"/>
</dbReference>
<reference evidence="3 5" key="1">
    <citation type="submission" date="2015-03" db="EMBL/GenBank/DDBJ databases">
        <authorList>
            <person name="Hassan Y.I."/>
            <person name="Lepp D."/>
            <person name="Zhou T."/>
        </authorList>
    </citation>
    <scope>NUCLEOTIDE SEQUENCE [LARGE SCALE GENOMIC DNA]</scope>
    <source>
        <strain evidence="3 5">DSM 17137</strain>
    </source>
</reference>
<evidence type="ECO:0000313" key="6">
    <source>
        <dbReference type="Proteomes" id="UP000184533"/>
    </source>
</evidence>
<evidence type="ECO:0000313" key="5">
    <source>
        <dbReference type="Proteomes" id="UP000033608"/>
    </source>
</evidence>
<keyword evidence="2" id="KW-0456">Lyase</keyword>
<dbReference type="SMART" id="SM01130">
    <property type="entry name" value="DHDPS"/>
    <property type="match status" value="1"/>
</dbReference>
<dbReference type="PATRIC" id="fig|1121477.3.peg.1870"/>
<keyword evidence="5" id="KW-1185">Reference proteome</keyword>
<name>A0A0F5LUM9_9HYPH</name>
<dbReference type="InterPro" id="IPR002220">
    <property type="entry name" value="DapA-like"/>
</dbReference>
<dbReference type="GO" id="GO:0008840">
    <property type="term" value="F:4-hydroxy-tetrahydrodipicolinate synthase activity"/>
    <property type="evidence" value="ECO:0007669"/>
    <property type="project" value="TreeGrafter"/>
</dbReference>
<sequence length="309" mass="33523">MLQSDKQTLQGIYPMLYAFWTAQGTLDQEAMTLQVEYAISSGADGIAVLGLVTESHRMDGAERLALTRMVGRILAGRLPYSVTVAGHSMDEQIAFAHAAVAAGADWLILQPPNHQKLSEDALIDWFVTVGETITCPLGIQNNPEHLINALSAEGLLRLSERMPSFTVLKGEGPVVGVEPLIARTHSSLATFGGHGGIEHISLLQAGAVGLIPAPDCLPLQVRIHRLWQNGDVESRRQAVAIQAEILPLIVFMNRSLDGLLCYGRQFMARRLGLSATFDRFGTQLPTVFGLQQIDAFFAALAKSEADWLS</sequence>
<dbReference type="Proteomes" id="UP000184533">
    <property type="component" value="Unassembled WGS sequence"/>
</dbReference>
<dbReference type="InterPro" id="IPR013785">
    <property type="entry name" value="Aldolase_TIM"/>
</dbReference>
<evidence type="ECO:0000313" key="4">
    <source>
        <dbReference type="EMBL" id="SHF83821.1"/>
    </source>
</evidence>
<dbReference type="EMBL" id="FQVC01000015">
    <property type="protein sequence ID" value="SHF83821.1"/>
    <property type="molecule type" value="Genomic_DNA"/>
</dbReference>